<feature type="region of interest" description="Disordered" evidence="1">
    <location>
        <begin position="52"/>
        <end position="73"/>
    </location>
</feature>
<evidence type="ECO:0000313" key="3">
    <source>
        <dbReference type="Proteomes" id="UP000184188"/>
    </source>
</evidence>
<keyword evidence="3" id="KW-1185">Reference proteome</keyword>
<dbReference type="GeneID" id="34612814"/>
<dbReference type="AlphaFoldDB" id="A0A1L9SM76"/>
<evidence type="ECO:0000256" key="1">
    <source>
        <dbReference type="SAM" id="MobiDB-lite"/>
    </source>
</evidence>
<dbReference type="EMBL" id="KV878339">
    <property type="protein sequence ID" value="OJJ48382.1"/>
    <property type="molecule type" value="Genomic_DNA"/>
</dbReference>
<reference evidence="3" key="1">
    <citation type="journal article" date="2017" name="Genome Biol.">
        <title>Comparative genomics reveals high biological diversity and specific adaptations in the industrially and medically important fungal genus Aspergillus.</title>
        <authorList>
            <person name="de Vries R.P."/>
            <person name="Riley R."/>
            <person name="Wiebenga A."/>
            <person name="Aguilar-Osorio G."/>
            <person name="Amillis S."/>
            <person name="Uchima C.A."/>
            <person name="Anderluh G."/>
            <person name="Asadollahi M."/>
            <person name="Askin M."/>
            <person name="Barry K."/>
            <person name="Battaglia E."/>
            <person name="Bayram O."/>
            <person name="Benocci T."/>
            <person name="Braus-Stromeyer S.A."/>
            <person name="Caldana C."/>
            <person name="Canovas D."/>
            <person name="Cerqueira G.C."/>
            <person name="Chen F."/>
            <person name="Chen W."/>
            <person name="Choi C."/>
            <person name="Clum A."/>
            <person name="Dos Santos R.A."/>
            <person name="Damasio A.R."/>
            <person name="Diallinas G."/>
            <person name="Emri T."/>
            <person name="Fekete E."/>
            <person name="Flipphi M."/>
            <person name="Freyberg S."/>
            <person name="Gallo A."/>
            <person name="Gournas C."/>
            <person name="Habgood R."/>
            <person name="Hainaut M."/>
            <person name="Harispe M.L."/>
            <person name="Henrissat B."/>
            <person name="Hilden K.S."/>
            <person name="Hope R."/>
            <person name="Hossain A."/>
            <person name="Karabika E."/>
            <person name="Karaffa L."/>
            <person name="Karanyi Z."/>
            <person name="Krasevec N."/>
            <person name="Kuo A."/>
            <person name="Kusch H."/>
            <person name="LaButti K."/>
            <person name="Lagendijk E.L."/>
            <person name="Lapidus A."/>
            <person name="Levasseur A."/>
            <person name="Lindquist E."/>
            <person name="Lipzen A."/>
            <person name="Logrieco A.F."/>
            <person name="MacCabe A."/>
            <person name="Maekelae M.R."/>
            <person name="Malavazi I."/>
            <person name="Melin P."/>
            <person name="Meyer V."/>
            <person name="Mielnichuk N."/>
            <person name="Miskei M."/>
            <person name="Molnar A.P."/>
            <person name="Mule G."/>
            <person name="Ngan C.Y."/>
            <person name="Orejas M."/>
            <person name="Orosz E."/>
            <person name="Ouedraogo J.P."/>
            <person name="Overkamp K.M."/>
            <person name="Park H.-S."/>
            <person name="Perrone G."/>
            <person name="Piumi F."/>
            <person name="Punt P.J."/>
            <person name="Ram A.F."/>
            <person name="Ramon A."/>
            <person name="Rauscher S."/>
            <person name="Record E."/>
            <person name="Riano-Pachon D.M."/>
            <person name="Robert V."/>
            <person name="Roehrig J."/>
            <person name="Ruller R."/>
            <person name="Salamov A."/>
            <person name="Salih N.S."/>
            <person name="Samson R.A."/>
            <person name="Sandor E."/>
            <person name="Sanguinetti M."/>
            <person name="Schuetze T."/>
            <person name="Sepcic K."/>
            <person name="Shelest E."/>
            <person name="Sherlock G."/>
            <person name="Sophianopoulou V."/>
            <person name="Squina F.M."/>
            <person name="Sun H."/>
            <person name="Susca A."/>
            <person name="Todd R.B."/>
            <person name="Tsang A."/>
            <person name="Unkles S.E."/>
            <person name="van de Wiele N."/>
            <person name="van Rossen-Uffink D."/>
            <person name="Oliveira J.V."/>
            <person name="Vesth T.C."/>
            <person name="Visser J."/>
            <person name="Yu J.-H."/>
            <person name="Zhou M."/>
            <person name="Andersen M.R."/>
            <person name="Archer D.B."/>
            <person name="Baker S.E."/>
            <person name="Benoit I."/>
            <person name="Brakhage A.A."/>
            <person name="Braus G.H."/>
            <person name="Fischer R."/>
            <person name="Frisvad J.C."/>
            <person name="Goldman G.H."/>
            <person name="Houbraken J."/>
            <person name="Oakley B."/>
            <person name="Pocsi I."/>
            <person name="Scazzocchio C."/>
            <person name="Seiboth B."/>
            <person name="vanKuyk P.A."/>
            <person name="Wortman J."/>
            <person name="Dyer P.S."/>
            <person name="Grigoriev I.V."/>
        </authorList>
    </citation>
    <scope>NUCLEOTIDE SEQUENCE [LARGE SCALE GENOMIC DNA]</scope>
    <source>
        <strain evidence="3">CBS 506.65</strain>
    </source>
</reference>
<accession>A0A1L9SM76</accession>
<name>A0A1L9SM76_9EURO</name>
<proteinExistence type="predicted"/>
<dbReference type="VEuPathDB" id="FungiDB:ASPZODRAFT_1582624"/>
<protein>
    <submittedName>
        <fullName evidence="2">Uncharacterized protein</fullName>
    </submittedName>
</protein>
<gene>
    <name evidence="2" type="ORF">ASPZODRAFT_1582624</name>
</gene>
<organism evidence="2 3">
    <name type="scientific">Penicilliopsis zonata CBS 506.65</name>
    <dbReference type="NCBI Taxonomy" id="1073090"/>
    <lineage>
        <taxon>Eukaryota</taxon>
        <taxon>Fungi</taxon>
        <taxon>Dikarya</taxon>
        <taxon>Ascomycota</taxon>
        <taxon>Pezizomycotina</taxon>
        <taxon>Eurotiomycetes</taxon>
        <taxon>Eurotiomycetidae</taxon>
        <taxon>Eurotiales</taxon>
        <taxon>Aspergillaceae</taxon>
        <taxon>Penicilliopsis</taxon>
    </lineage>
</organism>
<dbReference type="RefSeq" id="XP_022582892.1">
    <property type="nucleotide sequence ID" value="XM_022726350.1"/>
</dbReference>
<sequence length="106" mass="12709">MKTQVSRVLVQRQEVGRDPVQKRLQGRFFFLGRTIYSWRDERGSQRRVLERLSDEKEKTRNRQEAVGRRETGENEREIRLFQWVLSGARVSNCHSHFALSVTHRRV</sequence>
<dbReference type="Proteomes" id="UP000184188">
    <property type="component" value="Unassembled WGS sequence"/>
</dbReference>
<evidence type="ECO:0000313" key="2">
    <source>
        <dbReference type="EMBL" id="OJJ48382.1"/>
    </source>
</evidence>